<name>A0AAD5VCK1_9APHY</name>
<dbReference type="Pfam" id="PF13302">
    <property type="entry name" value="Acetyltransf_3"/>
    <property type="match status" value="1"/>
</dbReference>
<evidence type="ECO:0000256" key="1">
    <source>
        <dbReference type="SAM" id="Coils"/>
    </source>
</evidence>
<keyword evidence="5" id="KW-1185">Reference proteome</keyword>
<dbReference type="GO" id="GO:0016747">
    <property type="term" value="F:acyltransferase activity, transferring groups other than amino-acyl groups"/>
    <property type="evidence" value="ECO:0007669"/>
    <property type="project" value="InterPro"/>
</dbReference>
<gene>
    <name evidence="4" type="ORF">NLI96_g541</name>
</gene>
<dbReference type="PANTHER" id="PTHR43415">
    <property type="entry name" value="SPERMIDINE N(1)-ACETYLTRANSFERASE"/>
    <property type="match status" value="1"/>
</dbReference>
<sequence length="972" mass="110821">MFETERLILRPFAERDIDLVLNLWNDPDVQRGATNEYLLPRSPAFKEKLREWADKALFYVIITLKSNGEFLGNVTLDVSSPKDRDGTLSITLSKKYWGNGYGREILKFTLDYAFKSLGLHRVSLEVIESNVRAVKLYTTIGFKEEGRLRKGVWIDGAWEDTILMGILEEEWLEPRTSTVIPLVKWSKSSKAEGCYVNGNQNLTRSMTTRLKDEVNTSRPQFDPPSPTKPKNFSVLTGRLSCMIRKLVDDCRDLRASTTNTTLRSSLHEVVSMGDQEGRSPVQDPEIEREVNRILDGERDAPHLLAELSKYRTSLKGVLALEMEFRKNSLQREIADLRGTHEALEAILYIKRAEVLALRRELRPSRAILEDLCLDIQDVEDEIQRQDDLLNLINRIRPQCKHLPFDVLRRVFQALHPNSDFLHSSLACGPESPWRQSLRSREALTMVCRSWRDAALSFLYEEITLRRVGQLFALARTLRQNPSDYHHLIRRLSFAFHIPEGYMQLVEKNAADILARCSSLTEVSFESAFTDWLPSADFARASIEGNNPLVASLLEAGPKITKFAFFDPEFSSFNGRSLVPVEVIKSFTHLVSLTLMSPPSIHSQSRSAHIKARSHIKISSLELMTLEDITLWYRDADIYLDAIAQSWEMPKLKSVSFRALMVMGTLDDIEPDWSLYLRFFEKFGVGLRYLDFGPIELHPVDVPVSATAMLQIVQTCQSLRHLVVSLRFMEDPLVTLCNEQSTLHIDLWVGVSSRAERLLRDYRNPLSDPVHGSFLPCIRLIDRGLNHIPDVPKLLPPAHEPQCHSPLIHRVPGFSIVQTDWCLFRQSADWKEPWDGLPETLQDFMEGYNSPSETPSQSLTPSEPDSGENDASESLIEREVVGTSSDDSSASWVPPEDWSDDLYSSDYWVDPDEVDDDYEIPNLGWYTHPGQNQQERPGPVIEEPFGLTEEDILDIFAKQLGTDKVSDDDSESE</sequence>
<dbReference type="SUPFAM" id="SSF55729">
    <property type="entry name" value="Acyl-CoA N-acyltransferases (Nat)"/>
    <property type="match status" value="1"/>
</dbReference>
<dbReference type="InterPro" id="IPR016181">
    <property type="entry name" value="Acyl_CoA_acyltransferase"/>
</dbReference>
<feature type="domain" description="N-acetyltransferase" evidence="3">
    <location>
        <begin position="7"/>
        <end position="169"/>
    </location>
</feature>
<dbReference type="AlphaFoldDB" id="A0AAD5VCK1"/>
<dbReference type="Proteomes" id="UP001212997">
    <property type="component" value="Unassembled WGS sequence"/>
</dbReference>
<feature type="region of interest" description="Disordered" evidence="2">
    <location>
        <begin position="918"/>
        <end position="940"/>
    </location>
</feature>
<dbReference type="Gene3D" id="3.40.630.30">
    <property type="match status" value="1"/>
</dbReference>
<accession>A0AAD5VCK1</accession>
<dbReference type="PANTHER" id="PTHR43415:SF3">
    <property type="entry name" value="GNAT-FAMILY ACETYLTRANSFERASE"/>
    <property type="match status" value="1"/>
</dbReference>
<comment type="caution">
    <text evidence="4">The sequence shown here is derived from an EMBL/GenBank/DDBJ whole genome shotgun (WGS) entry which is preliminary data.</text>
</comment>
<keyword evidence="1" id="KW-0175">Coiled coil</keyword>
<proteinExistence type="predicted"/>
<evidence type="ECO:0000313" key="4">
    <source>
        <dbReference type="EMBL" id="KAJ3491713.1"/>
    </source>
</evidence>
<feature type="coiled-coil region" evidence="1">
    <location>
        <begin position="326"/>
        <end position="388"/>
    </location>
</feature>
<reference evidence="4" key="1">
    <citation type="submission" date="2022-07" db="EMBL/GenBank/DDBJ databases">
        <title>Genome Sequence of Physisporinus lineatus.</title>
        <authorList>
            <person name="Buettner E."/>
        </authorList>
    </citation>
    <scope>NUCLEOTIDE SEQUENCE</scope>
    <source>
        <strain evidence="4">VT162</strain>
    </source>
</reference>
<organism evidence="4 5">
    <name type="scientific">Meripilus lineatus</name>
    <dbReference type="NCBI Taxonomy" id="2056292"/>
    <lineage>
        <taxon>Eukaryota</taxon>
        <taxon>Fungi</taxon>
        <taxon>Dikarya</taxon>
        <taxon>Basidiomycota</taxon>
        <taxon>Agaricomycotina</taxon>
        <taxon>Agaricomycetes</taxon>
        <taxon>Polyporales</taxon>
        <taxon>Meripilaceae</taxon>
        <taxon>Meripilus</taxon>
    </lineage>
</organism>
<evidence type="ECO:0000256" key="2">
    <source>
        <dbReference type="SAM" id="MobiDB-lite"/>
    </source>
</evidence>
<dbReference type="InterPro" id="IPR000182">
    <property type="entry name" value="GNAT_dom"/>
</dbReference>
<protein>
    <recommendedName>
        <fullName evidence="3">N-acetyltransferase domain-containing protein</fullName>
    </recommendedName>
</protein>
<evidence type="ECO:0000259" key="3">
    <source>
        <dbReference type="PROSITE" id="PS51186"/>
    </source>
</evidence>
<feature type="compositionally biased region" description="Polar residues" evidence="2">
    <location>
        <begin position="848"/>
        <end position="862"/>
    </location>
</feature>
<dbReference type="PROSITE" id="PS51186">
    <property type="entry name" value="GNAT"/>
    <property type="match status" value="1"/>
</dbReference>
<evidence type="ECO:0000313" key="5">
    <source>
        <dbReference type="Proteomes" id="UP001212997"/>
    </source>
</evidence>
<feature type="region of interest" description="Disordered" evidence="2">
    <location>
        <begin position="840"/>
        <end position="871"/>
    </location>
</feature>
<dbReference type="CDD" id="cd04301">
    <property type="entry name" value="NAT_SF"/>
    <property type="match status" value="1"/>
</dbReference>
<dbReference type="EMBL" id="JANAWD010000008">
    <property type="protein sequence ID" value="KAJ3491713.1"/>
    <property type="molecule type" value="Genomic_DNA"/>
</dbReference>